<feature type="chain" id="PRO_5031086970" evidence="2">
    <location>
        <begin position="20"/>
        <end position="307"/>
    </location>
</feature>
<sequence>MIYRSFICALLLFVAPAAAFLQSDASQRASSGGSALRMAAAEEGAPAVGRRDFFAGAAALGLGAGLMDALPAAAAPAPAKEAALKGYGDRLRRIARTLDELQRDIFNEDWEFVATYPATFRAFVPVFTRYTDARFEGEGEADRQSRVALRYEVGRLFGAVERLKRAAEKKDPREAQAAFAQISVAYDRYLKAGYLYDAYDPVTSTEKFFADVPDSALRFAPPAADPPKIKDLVLLTAGPDKGKTGTLIGLEETLGSKGEKKKSGIVKLDNTIGRVSKIREIKVVPYAIVAKRLDTEGERDAVFSIKK</sequence>
<evidence type="ECO:0000256" key="2">
    <source>
        <dbReference type="SAM" id="SignalP"/>
    </source>
</evidence>
<dbReference type="InterPro" id="IPR006311">
    <property type="entry name" value="TAT_signal"/>
</dbReference>
<dbReference type="AlphaFoldDB" id="A0A7S3Y3I2"/>
<reference evidence="3" key="1">
    <citation type="submission" date="2021-01" db="EMBL/GenBank/DDBJ databases">
        <authorList>
            <person name="Corre E."/>
            <person name="Pelletier E."/>
            <person name="Niang G."/>
            <person name="Scheremetjew M."/>
            <person name="Finn R."/>
            <person name="Kale V."/>
            <person name="Holt S."/>
            <person name="Cochrane G."/>
            <person name="Meng A."/>
            <person name="Brown T."/>
            <person name="Cohen L."/>
        </authorList>
    </citation>
    <scope>NUCLEOTIDE SEQUENCE</scope>
    <source>
        <strain evidence="3">CCMP3107</strain>
    </source>
</reference>
<dbReference type="InterPro" id="IPR023222">
    <property type="entry name" value="PsbQ-like_dom_sf"/>
</dbReference>
<evidence type="ECO:0000313" key="3">
    <source>
        <dbReference type="EMBL" id="CAE0640028.1"/>
    </source>
</evidence>
<name>A0A7S3Y3I2_HETAK</name>
<dbReference type="EMBL" id="HBIU01041492">
    <property type="protein sequence ID" value="CAE0640028.1"/>
    <property type="molecule type" value="Transcribed_RNA"/>
</dbReference>
<gene>
    <name evidence="3" type="ORF">HAKA00212_LOCUS18846</name>
</gene>
<feature type="signal peptide" evidence="2">
    <location>
        <begin position="1"/>
        <end position="19"/>
    </location>
</feature>
<protein>
    <submittedName>
        <fullName evidence="3">Uncharacterized protein</fullName>
    </submittedName>
</protein>
<dbReference type="PROSITE" id="PS51318">
    <property type="entry name" value="TAT"/>
    <property type="match status" value="1"/>
</dbReference>
<evidence type="ECO:0000256" key="1">
    <source>
        <dbReference type="ARBA" id="ARBA00023078"/>
    </source>
</evidence>
<organism evidence="3">
    <name type="scientific">Heterosigma akashiwo</name>
    <name type="common">Chromophytic alga</name>
    <name type="synonym">Heterosigma carterae</name>
    <dbReference type="NCBI Taxonomy" id="2829"/>
    <lineage>
        <taxon>Eukaryota</taxon>
        <taxon>Sar</taxon>
        <taxon>Stramenopiles</taxon>
        <taxon>Ochrophyta</taxon>
        <taxon>Raphidophyceae</taxon>
        <taxon>Chattonellales</taxon>
        <taxon>Chattonellaceae</taxon>
        <taxon>Heterosigma</taxon>
    </lineage>
</organism>
<proteinExistence type="predicted"/>
<keyword evidence="1" id="KW-0793">Thylakoid</keyword>
<dbReference type="SUPFAM" id="SSF101112">
    <property type="entry name" value="Oxygen-evolving enhancer protein 3"/>
    <property type="match status" value="1"/>
</dbReference>
<accession>A0A7S3Y3I2</accession>
<keyword evidence="2" id="KW-0732">Signal</keyword>